<dbReference type="EnsemblMetazoa" id="ENSAATROPT017700">
    <property type="protein sequence ID" value="ENSAATROPP015651"/>
    <property type="gene ID" value="ENSAATROPG014457"/>
</dbReference>
<name>A0AAG5DX37_ANOAO</name>
<dbReference type="AlphaFoldDB" id="A0AAG5DX37"/>
<sequence length="168" mass="19290">MCDTMMMSASVNRKRLRSNDSDGCFAMQRKTFVNQHMIDQHDSSKMKQIQAKTLSLLFQGAKKQPKSPDVIGYKESLKTVRLLGGGEIDYGLHTASSWMEKKADRKCRLCDRMSLIHIDCTNCNLELCEYCGINCSYCPEKICLNCVNIFHCETHERPCCEQCKIFVR</sequence>
<dbReference type="GO" id="GO:0005175">
    <property type="term" value="F:CD27 receptor binding"/>
    <property type="evidence" value="ECO:0007669"/>
    <property type="project" value="TreeGrafter"/>
</dbReference>
<dbReference type="InterPro" id="IPR022773">
    <property type="entry name" value="Siva"/>
</dbReference>
<dbReference type="GO" id="GO:0097191">
    <property type="term" value="P:extrinsic apoptotic signaling pathway"/>
    <property type="evidence" value="ECO:0007669"/>
    <property type="project" value="TreeGrafter"/>
</dbReference>
<evidence type="ECO:0000313" key="1">
    <source>
        <dbReference type="EnsemblMetazoa" id="ENSAATROPP015651"/>
    </source>
</evidence>
<proteinExistence type="predicted"/>
<protein>
    <submittedName>
        <fullName evidence="1">Uncharacterized protein</fullName>
    </submittedName>
</protein>
<accession>A0AAG5DX37</accession>
<reference evidence="1" key="1">
    <citation type="submission" date="2024-04" db="UniProtKB">
        <authorList>
            <consortium name="EnsemblMetazoa"/>
        </authorList>
    </citation>
    <scope>IDENTIFICATION</scope>
    <source>
        <strain evidence="1">EBRO</strain>
    </source>
</reference>
<keyword evidence="2" id="KW-1185">Reference proteome</keyword>
<dbReference type="PANTHER" id="PTHR14365">
    <property type="entry name" value="APOPTOSIS REGULATORY PROTEIN SIVA"/>
    <property type="match status" value="1"/>
</dbReference>
<evidence type="ECO:0000313" key="2">
    <source>
        <dbReference type="Proteomes" id="UP000075880"/>
    </source>
</evidence>
<dbReference type="Proteomes" id="UP000075880">
    <property type="component" value="Unassembled WGS sequence"/>
</dbReference>
<organism evidence="1 2">
    <name type="scientific">Anopheles atroparvus</name>
    <name type="common">European mosquito</name>
    <dbReference type="NCBI Taxonomy" id="41427"/>
    <lineage>
        <taxon>Eukaryota</taxon>
        <taxon>Metazoa</taxon>
        <taxon>Ecdysozoa</taxon>
        <taxon>Arthropoda</taxon>
        <taxon>Hexapoda</taxon>
        <taxon>Insecta</taxon>
        <taxon>Pterygota</taxon>
        <taxon>Neoptera</taxon>
        <taxon>Endopterygota</taxon>
        <taxon>Diptera</taxon>
        <taxon>Nematocera</taxon>
        <taxon>Culicoidea</taxon>
        <taxon>Culicidae</taxon>
        <taxon>Anophelinae</taxon>
        <taxon>Anopheles</taxon>
    </lineage>
</organism>
<dbReference type="PANTHER" id="PTHR14365:SF1">
    <property type="entry name" value="APOPTOSIS REGULATORY PROTEIN SIVA"/>
    <property type="match status" value="1"/>
</dbReference>